<dbReference type="GO" id="GO:0005886">
    <property type="term" value="C:plasma membrane"/>
    <property type="evidence" value="ECO:0007669"/>
    <property type="project" value="UniProtKB-SubCell"/>
</dbReference>
<reference evidence="14" key="1">
    <citation type="submission" date="2021-01" db="EMBL/GenBank/DDBJ databases">
        <title>Whole genome shotgun sequence of Actinoplanes cyaneus NBRC 14990.</title>
        <authorList>
            <person name="Komaki H."/>
            <person name="Tamura T."/>
        </authorList>
    </citation>
    <scope>NUCLEOTIDE SEQUENCE</scope>
    <source>
        <strain evidence="14">NBRC 14990</strain>
    </source>
</reference>
<dbReference type="RefSeq" id="WP_203738652.1">
    <property type="nucleotide sequence ID" value="NZ_BAAAUC010000060.1"/>
</dbReference>
<feature type="transmembrane region" description="Helical" evidence="13">
    <location>
        <begin position="7"/>
        <end position="30"/>
    </location>
</feature>
<dbReference type="PIRSF" id="PIRSF017385">
    <property type="entry name" value="CtaF"/>
    <property type="match status" value="1"/>
</dbReference>
<accession>A0A919LYN5</accession>
<evidence type="ECO:0000256" key="10">
    <source>
        <dbReference type="ARBA" id="ARBA00031366"/>
    </source>
</evidence>
<evidence type="ECO:0000256" key="12">
    <source>
        <dbReference type="ARBA" id="ARBA00047816"/>
    </source>
</evidence>
<keyword evidence="6 13" id="KW-0812">Transmembrane</keyword>
<evidence type="ECO:0000256" key="8">
    <source>
        <dbReference type="ARBA" id="ARBA00022989"/>
    </source>
</evidence>
<evidence type="ECO:0000256" key="2">
    <source>
        <dbReference type="ARBA" id="ARBA00004651"/>
    </source>
</evidence>
<comment type="catalytic activity">
    <reaction evidence="12">
        <text>4 Fe(II)-[cytochrome c] + O2 + 8 H(+)(in) = 4 Fe(III)-[cytochrome c] + 2 H2O + 4 H(+)(out)</text>
        <dbReference type="Rhea" id="RHEA:11436"/>
        <dbReference type="Rhea" id="RHEA-COMP:10350"/>
        <dbReference type="Rhea" id="RHEA-COMP:14399"/>
        <dbReference type="ChEBI" id="CHEBI:15377"/>
        <dbReference type="ChEBI" id="CHEBI:15378"/>
        <dbReference type="ChEBI" id="CHEBI:15379"/>
        <dbReference type="ChEBI" id="CHEBI:29033"/>
        <dbReference type="ChEBI" id="CHEBI:29034"/>
        <dbReference type="EC" id="7.1.1.9"/>
    </reaction>
</comment>
<keyword evidence="9 13" id="KW-0472">Membrane</keyword>
<evidence type="ECO:0000256" key="11">
    <source>
        <dbReference type="ARBA" id="ARBA00031401"/>
    </source>
</evidence>
<comment type="subcellular location">
    <subcellularLocation>
        <location evidence="2">Cell membrane</location>
        <topology evidence="2">Multi-pass membrane protein</topology>
    </subcellularLocation>
</comment>
<sequence>MRTEYKIFLGVALFLFGAAAVYGIYTGATAPTGGDGGESINASFEGGVEWVGTVALILSGLLCSMCGGFFWFVARRIDLRPEDREDGEIAEGAGELGFFSPGSYWPFGIALSAAVAGLGLVFWMWWLLAFGLVAVIFTACGMLFEYYSSTRQPAEH</sequence>
<feature type="transmembrane region" description="Helical" evidence="13">
    <location>
        <begin position="104"/>
        <end position="123"/>
    </location>
</feature>
<evidence type="ECO:0000256" key="1">
    <source>
        <dbReference type="ARBA" id="ARBA00002536"/>
    </source>
</evidence>
<evidence type="ECO:0000256" key="4">
    <source>
        <dbReference type="ARBA" id="ARBA00012949"/>
    </source>
</evidence>
<dbReference type="InterPro" id="IPR021050">
    <property type="entry name" value="Cyt_c_oxidase_su4_actinobac"/>
</dbReference>
<evidence type="ECO:0000313" key="14">
    <source>
        <dbReference type="EMBL" id="GID63200.1"/>
    </source>
</evidence>
<dbReference type="GO" id="GO:0004129">
    <property type="term" value="F:cytochrome-c oxidase activity"/>
    <property type="evidence" value="ECO:0007669"/>
    <property type="project" value="UniProtKB-EC"/>
</dbReference>
<gene>
    <name evidence="14" type="ORF">Acy02nite_10810</name>
</gene>
<keyword evidence="7" id="KW-1278">Translocase</keyword>
<comment type="function">
    <text evidence="1">Part of cytochrome c oxidase, its function is unknown.</text>
</comment>
<protein>
    <recommendedName>
        <fullName evidence="4">cytochrome-c oxidase</fullName>
        <ecNumber evidence="4">7.1.1.9</ecNumber>
    </recommendedName>
    <alternativeName>
        <fullName evidence="11">Cytochrome aa3 subunit 4</fullName>
    </alternativeName>
    <alternativeName>
        <fullName evidence="10">Cytochrome c oxidase polypeptide IV</fullName>
    </alternativeName>
</protein>
<feature type="transmembrane region" description="Helical" evidence="13">
    <location>
        <begin position="50"/>
        <end position="74"/>
    </location>
</feature>
<keyword evidence="15" id="KW-1185">Reference proteome</keyword>
<keyword evidence="8 13" id="KW-1133">Transmembrane helix</keyword>
<organism evidence="14 15">
    <name type="scientific">Actinoplanes cyaneus</name>
    <dbReference type="NCBI Taxonomy" id="52696"/>
    <lineage>
        <taxon>Bacteria</taxon>
        <taxon>Bacillati</taxon>
        <taxon>Actinomycetota</taxon>
        <taxon>Actinomycetes</taxon>
        <taxon>Micromonosporales</taxon>
        <taxon>Micromonosporaceae</taxon>
        <taxon>Actinoplanes</taxon>
    </lineage>
</organism>
<evidence type="ECO:0000256" key="5">
    <source>
        <dbReference type="ARBA" id="ARBA00022475"/>
    </source>
</evidence>
<dbReference type="Proteomes" id="UP000619479">
    <property type="component" value="Unassembled WGS sequence"/>
</dbReference>
<proteinExistence type="inferred from homology"/>
<evidence type="ECO:0000256" key="9">
    <source>
        <dbReference type="ARBA" id="ARBA00023136"/>
    </source>
</evidence>
<evidence type="ECO:0000313" key="15">
    <source>
        <dbReference type="Proteomes" id="UP000619479"/>
    </source>
</evidence>
<name>A0A919LYN5_9ACTN</name>
<dbReference type="EC" id="7.1.1.9" evidence="4"/>
<comment type="caution">
    <text evidence="14">The sequence shown here is derived from an EMBL/GenBank/DDBJ whole genome shotgun (WGS) entry which is preliminary data.</text>
</comment>
<comment type="similarity">
    <text evidence="3">Belongs to the cytochrome c oxidase bacterial subunit CtaF family.</text>
</comment>
<evidence type="ECO:0000256" key="3">
    <source>
        <dbReference type="ARBA" id="ARBA00006870"/>
    </source>
</evidence>
<dbReference type="Pfam" id="PF12270">
    <property type="entry name" value="Cyt_c_ox_IV"/>
    <property type="match status" value="1"/>
</dbReference>
<evidence type="ECO:0000256" key="7">
    <source>
        <dbReference type="ARBA" id="ARBA00022967"/>
    </source>
</evidence>
<evidence type="ECO:0000256" key="6">
    <source>
        <dbReference type="ARBA" id="ARBA00022692"/>
    </source>
</evidence>
<evidence type="ECO:0000256" key="13">
    <source>
        <dbReference type="SAM" id="Phobius"/>
    </source>
</evidence>
<keyword evidence="5" id="KW-1003">Cell membrane</keyword>
<feature type="transmembrane region" description="Helical" evidence="13">
    <location>
        <begin position="129"/>
        <end position="147"/>
    </location>
</feature>
<dbReference type="GO" id="GO:0022900">
    <property type="term" value="P:electron transport chain"/>
    <property type="evidence" value="ECO:0007669"/>
    <property type="project" value="InterPro"/>
</dbReference>
<dbReference type="AlphaFoldDB" id="A0A919LYN5"/>
<dbReference type="EMBL" id="BOMH01000007">
    <property type="protein sequence ID" value="GID63200.1"/>
    <property type="molecule type" value="Genomic_DNA"/>
</dbReference>